<evidence type="ECO:0000313" key="3">
    <source>
        <dbReference type="Proteomes" id="UP001595616"/>
    </source>
</evidence>
<name>A0ABV7Z0I6_9BACT</name>
<dbReference type="RefSeq" id="WP_379839699.1">
    <property type="nucleotide sequence ID" value="NZ_JBHRYQ010000001.1"/>
</dbReference>
<gene>
    <name evidence="2" type="ORF">ACFOOI_19180</name>
</gene>
<organism evidence="2 3">
    <name type="scientific">Lacihabitans lacunae</name>
    <dbReference type="NCBI Taxonomy" id="1028214"/>
    <lineage>
        <taxon>Bacteria</taxon>
        <taxon>Pseudomonadati</taxon>
        <taxon>Bacteroidota</taxon>
        <taxon>Cytophagia</taxon>
        <taxon>Cytophagales</taxon>
        <taxon>Leadbetterellaceae</taxon>
        <taxon>Lacihabitans</taxon>
    </lineage>
</organism>
<protein>
    <recommendedName>
        <fullName evidence="4">Outer membrane protein beta-barrel domain-containing protein</fullName>
    </recommendedName>
</protein>
<keyword evidence="1" id="KW-0732">Signal</keyword>
<feature type="signal peptide" evidence="1">
    <location>
        <begin position="1"/>
        <end position="17"/>
    </location>
</feature>
<accession>A0ABV7Z0I6</accession>
<comment type="caution">
    <text evidence="2">The sequence shown here is derived from an EMBL/GenBank/DDBJ whole genome shotgun (WGS) entry which is preliminary data.</text>
</comment>
<proteinExistence type="predicted"/>
<dbReference type="EMBL" id="JBHRYQ010000001">
    <property type="protein sequence ID" value="MFC3812795.1"/>
    <property type="molecule type" value="Genomic_DNA"/>
</dbReference>
<keyword evidence="3" id="KW-1185">Reference proteome</keyword>
<dbReference type="Proteomes" id="UP001595616">
    <property type="component" value="Unassembled WGS sequence"/>
</dbReference>
<evidence type="ECO:0008006" key="4">
    <source>
        <dbReference type="Google" id="ProtNLM"/>
    </source>
</evidence>
<evidence type="ECO:0000256" key="1">
    <source>
        <dbReference type="SAM" id="SignalP"/>
    </source>
</evidence>
<reference evidence="3" key="1">
    <citation type="journal article" date="2019" name="Int. J. Syst. Evol. Microbiol.">
        <title>The Global Catalogue of Microorganisms (GCM) 10K type strain sequencing project: providing services to taxonomists for standard genome sequencing and annotation.</title>
        <authorList>
            <consortium name="The Broad Institute Genomics Platform"/>
            <consortium name="The Broad Institute Genome Sequencing Center for Infectious Disease"/>
            <person name="Wu L."/>
            <person name="Ma J."/>
        </authorList>
    </citation>
    <scope>NUCLEOTIDE SEQUENCE [LARGE SCALE GENOMIC DNA]</scope>
    <source>
        <strain evidence="3">CECT 7956</strain>
    </source>
</reference>
<sequence>MKKIFSILVLLSGTVSAQSLSKGNNLIGSDLTFSVSRTNTSQSKNTTSNLTLAPNFERMLSDRVSVVLNVGGSMITSKLKLENTLSSQTYKAVFYGKTISGGFNYYFSKNEKANFFIGPEYQYVGANTKENAALQITGKEKSNVNYINLNTGCLYAIKPNLYLSAKINVVSLSFGIKESGLQSDAEAFRFGNGGILSMGIKKLF</sequence>
<evidence type="ECO:0000313" key="2">
    <source>
        <dbReference type="EMBL" id="MFC3812795.1"/>
    </source>
</evidence>
<feature type="chain" id="PRO_5045652441" description="Outer membrane protein beta-barrel domain-containing protein" evidence="1">
    <location>
        <begin position="18"/>
        <end position="204"/>
    </location>
</feature>